<feature type="transmembrane region" description="Helical" evidence="2">
    <location>
        <begin position="24"/>
        <end position="45"/>
    </location>
</feature>
<evidence type="ECO:0000313" key="3">
    <source>
        <dbReference type="EMBL" id="MFC5650310.1"/>
    </source>
</evidence>
<dbReference type="EC" id="1.-.-.-" evidence="3"/>
<keyword evidence="2" id="KW-0472">Membrane</keyword>
<feature type="region of interest" description="Disordered" evidence="1">
    <location>
        <begin position="1"/>
        <end position="20"/>
    </location>
</feature>
<proteinExistence type="predicted"/>
<evidence type="ECO:0000313" key="4">
    <source>
        <dbReference type="Proteomes" id="UP001596047"/>
    </source>
</evidence>
<keyword evidence="2" id="KW-0812">Transmembrane</keyword>
<dbReference type="Proteomes" id="UP001596047">
    <property type="component" value="Unassembled WGS sequence"/>
</dbReference>
<dbReference type="Pfam" id="PF13618">
    <property type="entry name" value="Gluconate_2-dh3"/>
    <property type="match status" value="1"/>
</dbReference>
<dbReference type="InterPro" id="IPR027056">
    <property type="entry name" value="Gluconate_2DH_su3"/>
</dbReference>
<dbReference type="RefSeq" id="WP_379188855.1">
    <property type="nucleotide sequence ID" value="NZ_JBHSOW010000047.1"/>
</dbReference>
<dbReference type="EMBL" id="JBHSOW010000047">
    <property type="protein sequence ID" value="MFC5650310.1"/>
    <property type="molecule type" value="Genomic_DNA"/>
</dbReference>
<keyword evidence="4" id="KW-1185">Reference proteome</keyword>
<reference evidence="4" key="1">
    <citation type="journal article" date="2019" name="Int. J. Syst. Evol. Microbiol.">
        <title>The Global Catalogue of Microorganisms (GCM) 10K type strain sequencing project: providing services to taxonomists for standard genome sequencing and annotation.</title>
        <authorList>
            <consortium name="The Broad Institute Genomics Platform"/>
            <consortium name="The Broad Institute Genome Sequencing Center for Infectious Disease"/>
            <person name="Wu L."/>
            <person name="Ma J."/>
        </authorList>
    </citation>
    <scope>NUCLEOTIDE SEQUENCE [LARGE SCALE GENOMIC DNA]</scope>
    <source>
        <strain evidence="4">CGMCC 1.3240</strain>
    </source>
</reference>
<sequence>MASNNSSNSNKQGGNVPEPSRRKFLVNTGFAIGGVVVGGALGSLIGRKSKTEEPAPTPTKEPAAAANYNRALMFFTNEQFSIVDAATERIFPSDANGPGARALGVAFFIDHQLAGDYGFNGREYMSPPFYAGEKVQGYQGRLKRKEIYEIALRELQNYSQVKYKENFSELPGEQQDEVLKAFESDEVQLTTVSPSGFFKMLRANTLEGAYSDPLYGGNADMKGWKLRDYPGNQMSYASIIDKPYTKIAPSSLQEHMKTH</sequence>
<feature type="compositionally biased region" description="Low complexity" evidence="1">
    <location>
        <begin position="1"/>
        <end position="10"/>
    </location>
</feature>
<dbReference type="GO" id="GO:0016491">
    <property type="term" value="F:oxidoreductase activity"/>
    <property type="evidence" value="ECO:0007669"/>
    <property type="project" value="UniProtKB-KW"/>
</dbReference>
<evidence type="ECO:0000256" key="1">
    <source>
        <dbReference type="SAM" id="MobiDB-lite"/>
    </source>
</evidence>
<comment type="caution">
    <text evidence="3">The sequence shown here is derived from an EMBL/GenBank/DDBJ whole genome shotgun (WGS) entry which is preliminary data.</text>
</comment>
<name>A0ABW0VWR5_9BACL</name>
<protein>
    <submittedName>
        <fullName evidence="3">Gluconate 2-dehydrogenase subunit 3 family protein</fullName>
        <ecNumber evidence="3">1.-.-.-</ecNumber>
    </submittedName>
</protein>
<evidence type="ECO:0000256" key="2">
    <source>
        <dbReference type="SAM" id="Phobius"/>
    </source>
</evidence>
<keyword evidence="2" id="KW-1133">Transmembrane helix</keyword>
<keyword evidence="3" id="KW-0560">Oxidoreductase</keyword>
<accession>A0ABW0VWR5</accession>
<gene>
    <name evidence="3" type="ORF">ACFPYJ_14460</name>
</gene>
<organism evidence="3 4">
    <name type="scientific">Paenibacillus solisilvae</name>
    <dbReference type="NCBI Taxonomy" id="2486751"/>
    <lineage>
        <taxon>Bacteria</taxon>
        <taxon>Bacillati</taxon>
        <taxon>Bacillota</taxon>
        <taxon>Bacilli</taxon>
        <taxon>Bacillales</taxon>
        <taxon>Paenibacillaceae</taxon>
        <taxon>Paenibacillus</taxon>
    </lineage>
</organism>